<dbReference type="Gene3D" id="3.40.50.300">
    <property type="entry name" value="P-loop containing nucleotide triphosphate hydrolases"/>
    <property type="match status" value="1"/>
</dbReference>
<feature type="domain" description="ABC transporter" evidence="8">
    <location>
        <begin position="7"/>
        <end position="256"/>
    </location>
</feature>
<dbReference type="NCBIfam" id="TIGR01727">
    <property type="entry name" value="oligo_HPY"/>
    <property type="match status" value="1"/>
</dbReference>
<gene>
    <name evidence="9" type="ORF">A6M21_10430</name>
</gene>
<dbReference type="PANTHER" id="PTHR43297">
    <property type="entry name" value="OLIGOPEPTIDE TRANSPORT ATP-BINDING PROTEIN APPD"/>
    <property type="match status" value="1"/>
</dbReference>
<evidence type="ECO:0000256" key="2">
    <source>
        <dbReference type="ARBA" id="ARBA00005417"/>
    </source>
</evidence>
<dbReference type="CDD" id="cd03257">
    <property type="entry name" value="ABC_NikE_OppD_transporters"/>
    <property type="match status" value="1"/>
</dbReference>
<evidence type="ECO:0000313" key="9">
    <source>
        <dbReference type="EMBL" id="OAT81803.1"/>
    </source>
</evidence>
<dbReference type="InterPro" id="IPR050388">
    <property type="entry name" value="ABC_Ni/Peptide_Import"/>
</dbReference>
<dbReference type="InterPro" id="IPR027417">
    <property type="entry name" value="P-loop_NTPase"/>
</dbReference>
<dbReference type="GO" id="GO:0015833">
    <property type="term" value="P:peptide transport"/>
    <property type="evidence" value="ECO:0007669"/>
    <property type="project" value="InterPro"/>
</dbReference>
<evidence type="ECO:0000259" key="8">
    <source>
        <dbReference type="PROSITE" id="PS50893"/>
    </source>
</evidence>
<accession>A0A1B7LEU1</accession>
<dbReference type="Proteomes" id="UP000078532">
    <property type="component" value="Unassembled WGS sequence"/>
</dbReference>
<dbReference type="OrthoDB" id="9779287at2"/>
<reference evidence="9 10" key="1">
    <citation type="submission" date="2016-04" db="EMBL/GenBank/DDBJ databases">
        <authorList>
            <person name="Evans L.H."/>
            <person name="Alamgir A."/>
            <person name="Owens N."/>
            <person name="Weber N.D."/>
            <person name="Virtaneva K."/>
            <person name="Barbian K."/>
            <person name="Babar A."/>
            <person name="Rosenke K."/>
        </authorList>
    </citation>
    <scope>NUCLEOTIDE SEQUENCE [LARGE SCALE GENOMIC DNA]</scope>
    <source>
        <strain evidence="9 10">LMa1</strain>
    </source>
</reference>
<evidence type="ECO:0000256" key="5">
    <source>
        <dbReference type="ARBA" id="ARBA00022741"/>
    </source>
</evidence>
<dbReference type="AlphaFoldDB" id="A0A1B7LEU1"/>
<evidence type="ECO:0000256" key="6">
    <source>
        <dbReference type="ARBA" id="ARBA00022840"/>
    </source>
</evidence>
<dbReference type="GO" id="GO:0005524">
    <property type="term" value="F:ATP binding"/>
    <property type="evidence" value="ECO:0007669"/>
    <property type="project" value="UniProtKB-KW"/>
</dbReference>
<dbReference type="STRING" id="1838280.A6M21_10430"/>
<keyword evidence="5" id="KW-0547">Nucleotide-binding</keyword>
<comment type="similarity">
    <text evidence="2">Belongs to the ABC transporter superfamily.</text>
</comment>
<protein>
    <submittedName>
        <fullName evidence="9">Peptide ABC transporter ATP-binding protein</fullName>
    </submittedName>
</protein>
<dbReference type="InterPro" id="IPR017871">
    <property type="entry name" value="ABC_transporter-like_CS"/>
</dbReference>
<dbReference type="SMART" id="SM00382">
    <property type="entry name" value="AAA"/>
    <property type="match status" value="1"/>
</dbReference>
<evidence type="ECO:0000256" key="4">
    <source>
        <dbReference type="ARBA" id="ARBA00022475"/>
    </source>
</evidence>
<dbReference type="FunFam" id="3.40.50.300:FF:000016">
    <property type="entry name" value="Oligopeptide ABC transporter ATP-binding component"/>
    <property type="match status" value="1"/>
</dbReference>
<dbReference type="InterPro" id="IPR013563">
    <property type="entry name" value="Oligopep_ABC_C"/>
</dbReference>
<dbReference type="PANTHER" id="PTHR43297:SF2">
    <property type="entry name" value="DIPEPTIDE TRANSPORT ATP-BINDING PROTEIN DPPD"/>
    <property type="match status" value="1"/>
</dbReference>
<dbReference type="EMBL" id="LYVF01000158">
    <property type="protein sequence ID" value="OAT81803.1"/>
    <property type="molecule type" value="Genomic_DNA"/>
</dbReference>
<dbReference type="InterPro" id="IPR003593">
    <property type="entry name" value="AAA+_ATPase"/>
</dbReference>
<comment type="subcellular location">
    <subcellularLocation>
        <location evidence="1">Cell membrane</location>
        <topology evidence="1">Peripheral membrane protein</topology>
    </subcellularLocation>
</comment>
<proteinExistence type="inferred from homology"/>
<evidence type="ECO:0000256" key="7">
    <source>
        <dbReference type="ARBA" id="ARBA00023136"/>
    </source>
</evidence>
<dbReference type="RefSeq" id="WP_066668308.1">
    <property type="nucleotide sequence ID" value="NZ_LYVF01000158.1"/>
</dbReference>
<organism evidence="9 10">
    <name type="scientific">Desulfotomaculum copahuensis</name>
    <dbReference type="NCBI Taxonomy" id="1838280"/>
    <lineage>
        <taxon>Bacteria</taxon>
        <taxon>Bacillati</taxon>
        <taxon>Bacillota</taxon>
        <taxon>Clostridia</taxon>
        <taxon>Eubacteriales</taxon>
        <taxon>Desulfotomaculaceae</taxon>
        <taxon>Desulfotomaculum</taxon>
    </lineage>
</organism>
<dbReference type="GO" id="GO:0016887">
    <property type="term" value="F:ATP hydrolysis activity"/>
    <property type="evidence" value="ECO:0007669"/>
    <property type="project" value="InterPro"/>
</dbReference>
<comment type="caution">
    <text evidence="9">The sequence shown here is derived from an EMBL/GenBank/DDBJ whole genome shotgun (WGS) entry which is preliminary data.</text>
</comment>
<dbReference type="GO" id="GO:0005886">
    <property type="term" value="C:plasma membrane"/>
    <property type="evidence" value="ECO:0007669"/>
    <property type="project" value="UniProtKB-SubCell"/>
</dbReference>
<keyword evidence="4" id="KW-1003">Cell membrane</keyword>
<dbReference type="PROSITE" id="PS50893">
    <property type="entry name" value="ABC_TRANSPORTER_2"/>
    <property type="match status" value="1"/>
</dbReference>
<dbReference type="InterPro" id="IPR003439">
    <property type="entry name" value="ABC_transporter-like_ATP-bd"/>
</dbReference>
<keyword evidence="7" id="KW-0472">Membrane</keyword>
<dbReference type="Pfam" id="PF00005">
    <property type="entry name" value="ABC_tran"/>
    <property type="match status" value="1"/>
</dbReference>
<name>A0A1B7LEU1_9FIRM</name>
<keyword evidence="10" id="KW-1185">Reference proteome</keyword>
<evidence type="ECO:0000256" key="3">
    <source>
        <dbReference type="ARBA" id="ARBA00022448"/>
    </source>
</evidence>
<sequence length="332" mass="36749">MENLLEIRDLHVHFTTYAGVVQAVRGVNLSLARGEAVALVGESGCGKSITAQSIMRLLPSPQGKIVKGTINFAGQNLVKKSEREMEKIRGNEIGMIFQDPMTSLNPTMTTGNQIMEVLRRHSRMTRQEMTARAVEMLRLAGIHQPERRLRQYPYEFSGGMRQRVMIAMALACGPRLLIADEPTTALDVTIQAQIMELMQDLRQKLGTAVILITHDLAVVAGFARRVMVMYAGKIVESGTARELFRSPLHPYTRGLLGSVPRINDRARQPLTPIAGRPPDLLNPPPGCAFWPRCSEAMQVCARQEPAMVEAASGHSAACWLLHPQAQNRRRVG</sequence>
<dbReference type="PROSITE" id="PS00211">
    <property type="entry name" value="ABC_TRANSPORTER_1"/>
    <property type="match status" value="1"/>
</dbReference>
<evidence type="ECO:0000313" key="10">
    <source>
        <dbReference type="Proteomes" id="UP000078532"/>
    </source>
</evidence>
<dbReference type="Pfam" id="PF08352">
    <property type="entry name" value="oligo_HPY"/>
    <property type="match status" value="1"/>
</dbReference>
<keyword evidence="6 9" id="KW-0067">ATP-binding</keyword>
<keyword evidence="3" id="KW-0813">Transport</keyword>
<evidence type="ECO:0000256" key="1">
    <source>
        <dbReference type="ARBA" id="ARBA00004202"/>
    </source>
</evidence>
<dbReference type="SUPFAM" id="SSF52540">
    <property type="entry name" value="P-loop containing nucleoside triphosphate hydrolases"/>
    <property type="match status" value="1"/>
</dbReference>